<gene>
    <name evidence="2" type="ORF">KRM00_004177</name>
</gene>
<proteinExistence type="predicted"/>
<dbReference type="Pfam" id="PF13475">
    <property type="entry name" value="DUF4116"/>
    <property type="match status" value="1"/>
</dbReference>
<feature type="domain" description="DUF4116" evidence="1">
    <location>
        <begin position="56"/>
        <end position="95"/>
    </location>
</feature>
<dbReference type="AlphaFoldDB" id="A0AAN5VTY2"/>
<organism evidence="2 3">
    <name type="scientific">Clostridioides difficile</name>
    <name type="common">Peptoclostridium difficile</name>
    <dbReference type="NCBI Taxonomy" id="1496"/>
    <lineage>
        <taxon>Bacteria</taxon>
        <taxon>Bacillati</taxon>
        <taxon>Bacillota</taxon>
        <taxon>Clostridia</taxon>
        <taxon>Peptostreptococcales</taxon>
        <taxon>Peptostreptococcaceae</taxon>
        <taxon>Clostridioides</taxon>
    </lineage>
</organism>
<dbReference type="Proteomes" id="UP000878956">
    <property type="component" value="Unassembled WGS sequence"/>
</dbReference>
<sequence>MKGIDLDCIKRYPWELEFADKQTYEMCVEALRRDGMLLEHVKFDELNLTKEQLYNLYLIAVKQDGFALKFIKEQTEEICIEAVKEYYLALEFVKEQTER</sequence>
<feature type="non-terminal residue" evidence="2">
    <location>
        <position position="99"/>
    </location>
</feature>
<reference evidence="2" key="1">
    <citation type="journal article" date="2018" name="Genome Biol.">
        <title>SKESA: strategic k-mer extension for scrupulous assemblies.</title>
        <authorList>
            <person name="Souvorov A."/>
            <person name="Agarwala R."/>
            <person name="Lipman D.J."/>
        </authorList>
    </citation>
    <scope>NUCLEOTIDE SEQUENCE</scope>
    <source>
        <strain evidence="2">HN1000</strain>
    </source>
</reference>
<evidence type="ECO:0000259" key="1">
    <source>
        <dbReference type="Pfam" id="PF13475"/>
    </source>
</evidence>
<accession>A0AAN5VTY2</accession>
<evidence type="ECO:0000313" key="3">
    <source>
        <dbReference type="Proteomes" id="UP000878956"/>
    </source>
</evidence>
<dbReference type="InterPro" id="IPR025197">
    <property type="entry name" value="DUF4116"/>
</dbReference>
<reference evidence="2" key="2">
    <citation type="submission" date="2021-06" db="EMBL/GenBank/DDBJ databases">
        <authorList>
            <consortium name="NCBI Pathogen Detection Project"/>
        </authorList>
    </citation>
    <scope>NUCLEOTIDE SEQUENCE</scope>
    <source>
        <strain evidence="2">HN1000</strain>
    </source>
</reference>
<name>A0AAN5VTY2_CLODI</name>
<comment type="caution">
    <text evidence="2">The sequence shown here is derived from an EMBL/GenBank/DDBJ whole genome shotgun (WGS) entry which is preliminary data.</text>
</comment>
<evidence type="ECO:0000313" key="2">
    <source>
        <dbReference type="EMBL" id="HBH1544619.1"/>
    </source>
</evidence>
<dbReference type="EMBL" id="DAEPXK010000114">
    <property type="protein sequence ID" value="HBH1544619.1"/>
    <property type="molecule type" value="Genomic_DNA"/>
</dbReference>
<protein>
    <submittedName>
        <fullName evidence="2">DUF4116 domain-containing protein</fullName>
    </submittedName>
</protein>